<proteinExistence type="predicted"/>
<dbReference type="CDD" id="cd00377">
    <property type="entry name" value="ICL_PEPM"/>
    <property type="match status" value="1"/>
</dbReference>
<reference evidence="1 2" key="1">
    <citation type="submission" date="2023-04" db="EMBL/GenBank/DDBJ databases">
        <title>Klugiella caeni sp. nov. isolated from the sludge of biochemical tank.</title>
        <authorList>
            <person name="Geng K."/>
        </authorList>
    </citation>
    <scope>NUCLEOTIDE SEQUENCE [LARGE SCALE GENOMIC DNA]</scope>
    <source>
        <strain evidence="1 2">YN-L-19</strain>
    </source>
</reference>
<evidence type="ECO:0000313" key="2">
    <source>
        <dbReference type="Proteomes" id="UP001321506"/>
    </source>
</evidence>
<dbReference type="Gene3D" id="3.20.20.60">
    <property type="entry name" value="Phosphoenolpyruvate-binding domains"/>
    <property type="match status" value="1"/>
</dbReference>
<dbReference type="Proteomes" id="UP001321506">
    <property type="component" value="Unassembled WGS sequence"/>
</dbReference>
<dbReference type="AlphaFoldDB" id="A0AAW6T533"/>
<comment type="caution">
    <text evidence="1">The sequence shown here is derived from an EMBL/GenBank/DDBJ whole genome shotgun (WGS) entry which is preliminary data.</text>
</comment>
<gene>
    <name evidence="1" type="ORF">QF206_00560</name>
</gene>
<keyword evidence="2" id="KW-1185">Reference proteome</keyword>
<name>A0AAW6T533_9MICO</name>
<dbReference type="PANTHER" id="PTHR42905">
    <property type="entry name" value="PHOSPHOENOLPYRUVATE CARBOXYLASE"/>
    <property type="match status" value="1"/>
</dbReference>
<dbReference type="InterPro" id="IPR040442">
    <property type="entry name" value="Pyrv_kinase-like_dom_sf"/>
</dbReference>
<dbReference type="InterPro" id="IPR015813">
    <property type="entry name" value="Pyrv/PenolPyrv_kinase-like_dom"/>
</dbReference>
<dbReference type="GO" id="GO:0016829">
    <property type="term" value="F:lyase activity"/>
    <property type="evidence" value="ECO:0007669"/>
    <property type="project" value="UniProtKB-KW"/>
</dbReference>
<dbReference type="EMBL" id="JASATX010000001">
    <property type="protein sequence ID" value="MDI2097459.1"/>
    <property type="molecule type" value="Genomic_DNA"/>
</dbReference>
<evidence type="ECO:0000313" key="1">
    <source>
        <dbReference type="EMBL" id="MDI2097459.1"/>
    </source>
</evidence>
<dbReference type="Pfam" id="PF13714">
    <property type="entry name" value="PEP_mutase"/>
    <property type="match status" value="1"/>
</dbReference>
<dbReference type="InterPro" id="IPR039556">
    <property type="entry name" value="ICL/PEPM"/>
</dbReference>
<protein>
    <submittedName>
        <fullName evidence="1">Isocitrate lyase/phosphoenolpyruvate mutase family protein</fullName>
    </submittedName>
</protein>
<dbReference type="SUPFAM" id="SSF51621">
    <property type="entry name" value="Phosphoenolpyruvate/pyruvate domain"/>
    <property type="match status" value="1"/>
</dbReference>
<organism evidence="1 2">
    <name type="scientific">Ruicaihuangia caeni</name>
    <dbReference type="NCBI Taxonomy" id="3042517"/>
    <lineage>
        <taxon>Bacteria</taxon>
        <taxon>Bacillati</taxon>
        <taxon>Actinomycetota</taxon>
        <taxon>Actinomycetes</taxon>
        <taxon>Micrococcales</taxon>
        <taxon>Microbacteriaceae</taxon>
        <taxon>Ruicaihuangia</taxon>
    </lineage>
</organism>
<keyword evidence="1" id="KW-0456">Lyase</keyword>
<dbReference type="PANTHER" id="PTHR42905:SF16">
    <property type="entry name" value="CARBOXYPHOSPHONOENOLPYRUVATE PHOSPHONOMUTASE-LIKE PROTEIN (AFU_ORTHOLOGUE AFUA_5G07230)"/>
    <property type="match status" value="1"/>
</dbReference>
<accession>A0AAW6T533</accession>
<sequence length="229" mass="24199">MVVRRTRWWSAAAFDRLAEIAAAVSVPVSADLEAGYGPAPENVAATVRRAGELGVVGGNIEDAVDGILFPIDEAAERIAAARAAAPAATFVLNARTDAYFAGGSDDPFRETVERALRYVEAGADCVFVPGVEDAATIRRLVEEIPAPLNIVAGLAATKIDVPTLFSLGVKRVSLGGEPRARGLQRARACRRGTARDGNARIPRRRRGLRRTAASIRCLIVDLGTSLVAV</sequence>